<dbReference type="Proteomes" id="UP000000305">
    <property type="component" value="Unassembled WGS sequence"/>
</dbReference>
<protein>
    <recommendedName>
        <fullName evidence="1">C2H2-type domain-containing protein</fullName>
    </recommendedName>
</protein>
<keyword evidence="3" id="KW-1185">Reference proteome</keyword>
<dbReference type="InterPro" id="IPR013087">
    <property type="entry name" value="Znf_C2H2_type"/>
</dbReference>
<dbReference type="HOGENOM" id="CLU_812010_0_0_1"/>
<accession>E9GYX2</accession>
<dbReference type="InParanoid" id="E9GYX2"/>
<evidence type="ECO:0000313" key="3">
    <source>
        <dbReference type="Proteomes" id="UP000000305"/>
    </source>
</evidence>
<name>E9GYX2_DAPPU</name>
<gene>
    <name evidence="2" type="ORF">DAPPUDRAFT_323464</name>
</gene>
<feature type="domain" description="C2H2-type" evidence="1">
    <location>
        <begin position="148"/>
        <end position="171"/>
    </location>
</feature>
<dbReference type="KEGG" id="dpx:DAPPUDRAFT_323464"/>
<dbReference type="AlphaFoldDB" id="E9GYX2"/>
<reference evidence="2 3" key="1">
    <citation type="journal article" date="2011" name="Science">
        <title>The ecoresponsive genome of Daphnia pulex.</title>
        <authorList>
            <person name="Colbourne J.K."/>
            <person name="Pfrender M.E."/>
            <person name="Gilbert D."/>
            <person name="Thomas W.K."/>
            <person name="Tucker A."/>
            <person name="Oakley T.H."/>
            <person name="Tokishita S."/>
            <person name="Aerts A."/>
            <person name="Arnold G.J."/>
            <person name="Basu M.K."/>
            <person name="Bauer D.J."/>
            <person name="Caceres C.E."/>
            <person name="Carmel L."/>
            <person name="Casola C."/>
            <person name="Choi J.H."/>
            <person name="Detter J.C."/>
            <person name="Dong Q."/>
            <person name="Dusheyko S."/>
            <person name="Eads B.D."/>
            <person name="Frohlich T."/>
            <person name="Geiler-Samerotte K.A."/>
            <person name="Gerlach D."/>
            <person name="Hatcher P."/>
            <person name="Jogdeo S."/>
            <person name="Krijgsveld J."/>
            <person name="Kriventseva E.V."/>
            <person name="Kultz D."/>
            <person name="Laforsch C."/>
            <person name="Lindquist E."/>
            <person name="Lopez J."/>
            <person name="Manak J.R."/>
            <person name="Muller J."/>
            <person name="Pangilinan J."/>
            <person name="Patwardhan R.P."/>
            <person name="Pitluck S."/>
            <person name="Pritham E.J."/>
            <person name="Rechtsteiner A."/>
            <person name="Rho M."/>
            <person name="Rogozin I.B."/>
            <person name="Sakarya O."/>
            <person name="Salamov A."/>
            <person name="Schaack S."/>
            <person name="Shapiro H."/>
            <person name="Shiga Y."/>
            <person name="Skalitzky C."/>
            <person name="Smith Z."/>
            <person name="Souvorov A."/>
            <person name="Sung W."/>
            <person name="Tang Z."/>
            <person name="Tsuchiya D."/>
            <person name="Tu H."/>
            <person name="Vos H."/>
            <person name="Wang M."/>
            <person name="Wolf Y.I."/>
            <person name="Yamagata H."/>
            <person name="Yamada T."/>
            <person name="Ye Y."/>
            <person name="Shaw J.R."/>
            <person name="Andrews J."/>
            <person name="Crease T.J."/>
            <person name="Tang H."/>
            <person name="Lucas S.M."/>
            <person name="Robertson H.M."/>
            <person name="Bork P."/>
            <person name="Koonin E.V."/>
            <person name="Zdobnov E.M."/>
            <person name="Grigoriev I.V."/>
            <person name="Lynch M."/>
            <person name="Boore J.L."/>
        </authorList>
    </citation>
    <scope>NUCLEOTIDE SEQUENCE [LARGE SCALE GENOMIC DNA]</scope>
</reference>
<dbReference type="SMART" id="SM00355">
    <property type="entry name" value="ZnF_C2H2"/>
    <property type="match status" value="2"/>
</dbReference>
<evidence type="ECO:0000313" key="2">
    <source>
        <dbReference type="EMBL" id="EFX75230.1"/>
    </source>
</evidence>
<evidence type="ECO:0000259" key="1">
    <source>
        <dbReference type="PROSITE" id="PS00028"/>
    </source>
</evidence>
<dbReference type="EMBL" id="GL732576">
    <property type="protein sequence ID" value="EFX75230.1"/>
    <property type="molecule type" value="Genomic_DNA"/>
</dbReference>
<proteinExistence type="predicted"/>
<organism evidence="2 3">
    <name type="scientific">Daphnia pulex</name>
    <name type="common">Water flea</name>
    <dbReference type="NCBI Taxonomy" id="6669"/>
    <lineage>
        <taxon>Eukaryota</taxon>
        <taxon>Metazoa</taxon>
        <taxon>Ecdysozoa</taxon>
        <taxon>Arthropoda</taxon>
        <taxon>Crustacea</taxon>
        <taxon>Branchiopoda</taxon>
        <taxon>Diplostraca</taxon>
        <taxon>Cladocera</taxon>
        <taxon>Anomopoda</taxon>
        <taxon>Daphniidae</taxon>
        <taxon>Daphnia</taxon>
    </lineage>
</organism>
<sequence>MDSFLSISGKSGIVKLDIDGWKKEFVKLHELNQQLKDMETLAGLPIALFTKTIFMTLDTTNTNLKELNDFIGKNWQETSLEIKQLFYSKAHNDLQITRARQKWLIQKISFVKKTIMDDSIDFQSMELEGNKEIVHFSIPETKVAQLICRYPRCNSKLVTTASRSSHEKSQHSPKKYSCEKCNFVAKMEESIEYHKLMMHHGLKANKLSRNVEVLKFSNEQNSDLVDTLVQNEAMSIDEVNDDSRALNVTTYEEFMLTITQLFMHCVKVYAYHYAAVYDWTYPHIVRYGVGYPDSISTESTTPVPTGPVPASSPETMPLENFKAAGDEFFFTWTSPMLLMERK</sequence>
<dbReference type="PROSITE" id="PS00028">
    <property type="entry name" value="ZINC_FINGER_C2H2_1"/>
    <property type="match status" value="1"/>
</dbReference>